<name>A0ABR2IGX6_9PEZI</name>
<feature type="region of interest" description="Disordered" evidence="1">
    <location>
        <begin position="228"/>
        <end position="254"/>
    </location>
</feature>
<keyword evidence="3" id="KW-1185">Reference proteome</keyword>
<feature type="compositionally biased region" description="Low complexity" evidence="1">
    <location>
        <begin position="236"/>
        <end position="254"/>
    </location>
</feature>
<gene>
    <name evidence="2" type="ORF">PGQ11_008816</name>
</gene>
<accession>A0ABR2IGX6</accession>
<organism evidence="2 3">
    <name type="scientific">Apiospora arundinis</name>
    <dbReference type="NCBI Taxonomy" id="335852"/>
    <lineage>
        <taxon>Eukaryota</taxon>
        <taxon>Fungi</taxon>
        <taxon>Dikarya</taxon>
        <taxon>Ascomycota</taxon>
        <taxon>Pezizomycotina</taxon>
        <taxon>Sordariomycetes</taxon>
        <taxon>Xylariomycetidae</taxon>
        <taxon>Amphisphaeriales</taxon>
        <taxon>Apiosporaceae</taxon>
        <taxon>Apiospora</taxon>
    </lineage>
</organism>
<dbReference type="Proteomes" id="UP001390339">
    <property type="component" value="Unassembled WGS sequence"/>
</dbReference>
<comment type="caution">
    <text evidence="2">The sequence shown here is derived from an EMBL/GenBank/DDBJ whole genome shotgun (WGS) entry which is preliminary data.</text>
</comment>
<feature type="compositionally biased region" description="Low complexity" evidence="1">
    <location>
        <begin position="105"/>
        <end position="115"/>
    </location>
</feature>
<evidence type="ECO:0000313" key="3">
    <source>
        <dbReference type="Proteomes" id="UP001390339"/>
    </source>
</evidence>
<feature type="compositionally biased region" description="Acidic residues" evidence="1">
    <location>
        <begin position="84"/>
        <end position="103"/>
    </location>
</feature>
<protein>
    <submittedName>
        <fullName evidence="2">Uncharacterized protein</fullName>
    </submittedName>
</protein>
<feature type="region of interest" description="Disordered" evidence="1">
    <location>
        <begin position="57"/>
        <end position="186"/>
    </location>
</feature>
<evidence type="ECO:0000256" key="1">
    <source>
        <dbReference type="SAM" id="MobiDB-lite"/>
    </source>
</evidence>
<evidence type="ECO:0000313" key="2">
    <source>
        <dbReference type="EMBL" id="KAK8862581.1"/>
    </source>
</evidence>
<reference evidence="2 3" key="1">
    <citation type="journal article" date="2024" name="IMA Fungus">
        <title>Apiospora arundinis, a panoply of carbohydrate-active enzymes and secondary metabolites.</title>
        <authorList>
            <person name="Sorensen T."/>
            <person name="Petersen C."/>
            <person name="Muurmann A.T."/>
            <person name="Christiansen J.V."/>
            <person name="Brundto M.L."/>
            <person name="Overgaard C.K."/>
            <person name="Boysen A.T."/>
            <person name="Wollenberg R.D."/>
            <person name="Larsen T.O."/>
            <person name="Sorensen J.L."/>
            <person name="Nielsen K.L."/>
            <person name="Sondergaard T.E."/>
        </authorList>
    </citation>
    <scope>NUCLEOTIDE SEQUENCE [LARGE SCALE GENOMIC DNA]</scope>
    <source>
        <strain evidence="2 3">AAU 773</strain>
    </source>
</reference>
<sequence>MDPMDPDEWDEDAAAMAEAMGFSSFGGQNHPSKRRKYNARADAAFVVADGDESTLALHYDAGSGSNNTPLGERRQPKKQKTNTDEIDIDDNDNDGDQDAEGDGDGQNAAGDNVDAQAPAAQYLDPSQPIPGQVQSEIDAIVGDHGLPKKPVVSAVPAKRGGPAQSGSRHHGGGGRGGDRESGQPWWDDYYDPAFNTNPWEKVEKKLGMGPRGTWLSYDESKTKWATIKSQLPSSSTPTEAAATTTATEAVAQTA</sequence>
<dbReference type="EMBL" id="JAPCWZ010000005">
    <property type="protein sequence ID" value="KAK8862581.1"/>
    <property type="molecule type" value="Genomic_DNA"/>
</dbReference>
<proteinExistence type="predicted"/>